<accession>A0A4S8MVI3</accession>
<proteinExistence type="predicted"/>
<organism evidence="1 2">
    <name type="scientific">Dendrothele bispora (strain CBS 962.96)</name>
    <dbReference type="NCBI Taxonomy" id="1314807"/>
    <lineage>
        <taxon>Eukaryota</taxon>
        <taxon>Fungi</taxon>
        <taxon>Dikarya</taxon>
        <taxon>Basidiomycota</taxon>
        <taxon>Agaricomycotina</taxon>
        <taxon>Agaricomycetes</taxon>
        <taxon>Agaricomycetidae</taxon>
        <taxon>Agaricales</taxon>
        <taxon>Agaricales incertae sedis</taxon>
        <taxon>Dendrothele</taxon>
    </lineage>
</organism>
<dbReference type="EMBL" id="ML179042">
    <property type="protein sequence ID" value="THV06434.1"/>
    <property type="molecule type" value="Genomic_DNA"/>
</dbReference>
<evidence type="ECO:0000313" key="2">
    <source>
        <dbReference type="Proteomes" id="UP000297245"/>
    </source>
</evidence>
<protein>
    <submittedName>
        <fullName evidence="1">Uncharacterized protein</fullName>
    </submittedName>
</protein>
<dbReference type="AlphaFoldDB" id="A0A4S8MVI3"/>
<reference evidence="1 2" key="1">
    <citation type="journal article" date="2019" name="Nat. Ecol. Evol.">
        <title>Megaphylogeny resolves global patterns of mushroom evolution.</title>
        <authorList>
            <person name="Varga T."/>
            <person name="Krizsan K."/>
            <person name="Foldi C."/>
            <person name="Dima B."/>
            <person name="Sanchez-Garcia M."/>
            <person name="Sanchez-Ramirez S."/>
            <person name="Szollosi G.J."/>
            <person name="Szarkandi J.G."/>
            <person name="Papp V."/>
            <person name="Albert L."/>
            <person name="Andreopoulos W."/>
            <person name="Angelini C."/>
            <person name="Antonin V."/>
            <person name="Barry K.W."/>
            <person name="Bougher N.L."/>
            <person name="Buchanan P."/>
            <person name="Buyck B."/>
            <person name="Bense V."/>
            <person name="Catcheside P."/>
            <person name="Chovatia M."/>
            <person name="Cooper J."/>
            <person name="Damon W."/>
            <person name="Desjardin D."/>
            <person name="Finy P."/>
            <person name="Geml J."/>
            <person name="Haridas S."/>
            <person name="Hughes K."/>
            <person name="Justo A."/>
            <person name="Karasinski D."/>
            <person name="Kautmanova I."/>
            <person name="Kiss B."/>
            <person name="Kocsube S."/>
            <person name="Kotiranta H."/>
            <person name="LaButti K.M."/>
            <person name="Lechner B.E."/>
            <person name="Liimatainen K."/>
            <person name="Lipzen A."/>
            <person name="Lukacs Z."/>
            <person name="Mihaltcheva S."/>
            <person name="Morgado L.N."/>
            <person name="Niskanen T."/>
            <person name="Noordeloos M.E."/>
            <person name="Ohm R.A."/>
            <person name="Ortiz-Santana B."/>
            <person name="Ovrebo C."/>
            <person name="Racz N."/>
            <person name="Riley R."/>
            <person name="Savchenko A."/>
            <person name="Shiryaev A."/>
            <person name="Soop K."/>
            <person name="Spirin V."/>
            <person name="Szebenyi C."/>
            <person name="Tomsovsky M."/>
            <person name="Tulloss R.E."/>
            <person name="Uehling J."/>
            <person name="Grigoriev I.V."/>
            <person name="Vagvolgyi C."/>
            <person name="Papp T."/>
            <person name="Martin F.M."/>
            <person name="Miettinen O."/>
            <person name="Hibbett D.S."/>
            <person name="Nagy L.G."/>
        </authorList>
    </citation>
    <scope>NUCLEOTIDE SEQUENCE [LARGE SCALE GENOMIC DNA]</scope>
    <source>
        <strain evidence="1 2">CBS 962.96</strain>
    </source>
</reference>
<dbReference type="Proteomes" id="UP000297245">
    <property type="component" value="Unassembled WGS sequence"/>
</dbReference>
<gene>
    <name evidence="1" type="ORF">K435DRAFT_789287</name>
</gene>
<keyword evidence="2" id="KW-1185">Reference proteome</keyword>
<name>A0A4S8MVI3_DENBC</name>
<sequence>MRKQCALRFLTYPATGSTDSEDRATLIKTKSGPRRVPPLVFKSVSKAGQPGANAAVSDLDIKKTGFWAGSADRIVTRLENGDGVLYSQVHVKASHPELELTHIPLGDNRVNTLMKSLSVSSRWGWLVPSEIEGVIFENVIYPPKFFRRELKRDKQIYIPWKDHETAPDKPADAFCVLVYKLNAKMLHHYKAYVAFGHRHDKAKIFIWTDITVHGPSTSKEEIISGTFVKERKMTDSNTKTSAVYDFRAKGEGQDLSVLNVTVEERLGLERGTHLLRLGWGKENPKDCPQEKHQ</sequence>
<evidence type="ECO:0000313" key="1">
    <source>
        <dbReference type="EMBL" id="THV06434.1"/>
    </source>
</evidence>